<gene>
    <name evidence="8" type="ORF">CUV01_01430</name>
</gene>
<feature type="DNA-binding region" description="OmpR/PhoB-type" evidence="5">
    <location>
        <begin position="124"/>
        <end position="221"/>
    </location>
</feature>
<dbReference type="Gene3D" id="3.40.50.2300">
    <property type="match status" value="1"/>
</dbReference>
<feature type="domain" description="Response regulatory" evidence="6">
    <location>
        <begin position="2"/>
        <end position="116"/>
    </location>
</feature>
<dbReference type="GO" id="GO:0005829">
    <property type="term" value="C:cytosol"/>
    <property type="evidence" value="ECO:0007669"/>
    <property type="project" value="TreeGrafter"/>
</dbReference>
<evidence type="ECO:0000256" key="3">
    <source>
        <dbReference type="ARBA" id="ARBA00023163"/>
    </source>
</evidence>
<dbReference type="InterPro" id="IPR011006">
    <property type="entry name" value="CheY-like_superfamily"/>
</dbReference>
<evidence type="ECO:0000256" key="4">
    <source>
        <dbReference type="PROSITE-ProRule" id="PRU00169"/>
    </source>
</evidence>
<dbReference type="SMART" id="SM00448">
    <property type="entry name" value="REC"/>
    <property type="match status" value="1"/>
</dbReference>
<proteinExistence type="predicted"/>
<dbReference type="InterPro" id="IPR036388">
    <property type="entry name" value="WH-like_DNA-bd_sf"/>
</dbReference>
<organism evidence="8 9">
    <name type="scientific">Paracoccus tegillarcae</name>
    <dbReference type="NCBI Taxonomy" id="1529068"/>
    <lineage>
        <taxon>Bacteria</taxon>
        <taxon>Pseudomonadati</taxon>
        <taxon>Pseudomonadota</taxon>
        <taxon>Alphaproteobacteria</taxon>
        <taxon>Rhodobacterales</taxon>
        <taxon>Paracoccaceae</taxon>
        <taxon>Paracoccus</taxon>
    </lineage>
</organism>
<evidence type="ECO:0000256" key="2">
    <source>
        <dbReference type="ARBA" id="ARBA00023125"/>
    </source>
</evidence>
<dbReference type="RefSeq" id="WP_101458912.1">
    <property type="nucleotide sequence ID" value="NZ_CP025408.1"/>
</dbReference>
<reference evidence="8 9" key="1">
    <citation type="submission" date="2017-12" db="EMBL/GenBank/DDBJ databases">
        <authorList>
            <person name="Hurst M.R.H."/>
        </authorList>
    </citation>
    <scope>NUCLEOTIDE SEQUENCE [LARGE SCALE GENOMIC DNA]</scope>
    <source>
        <strain evidence="8 9">BM15</strain>
    </source>
</reference>
<dbReference type="OrthoDB" id="9802426at2"/>
<feature type="modified residue" description="4-aspartylphosphate" evidence="4">
    <location>
        <position position="51"/>
    </location>
</feature>
<dbReference type="GO" id="GO:0006355">
    <property type="term" value="P:regulation of DNA-templated transcription"/>
    <property type="evidence" value="ECO:0007669"/>
    <property type="project" value="InterPro"/>
</dbReference>
<dbReference type="SMART" id="SM00862">
    <property type="entry name" value="Trans_reg_C"/>
    <property type="match status" value="1"/>
</dbReference>
<dbReference type="CDD" id="cd00383">
    <property type="entry name" value="trans_reg_C"/>
    <property type="match status" value="1"/>
</dbReference>
<evidence type="ECO:0000313" key="9">
    <source>
        <dbReference type="Proteomes" id="UP000233742"/>
    </source>
</evidence>
<protein>
    <submittedName>
        <fullName evidence="8">DNA-binding response regulator</fullName>
    </submittedName>
</protein>
<evidence type="ECO:0000259" key="7">
    <source>
        <dbReference type="PROSITE" id="PS51755"/>
    </source>
</evidence>
<dbReference type="EMBL" id="CP025408">
    <property type="protein sequence ID" value="AUH32234.1"/>
    <property type="molecule type" value="Genomic_DNA"/>
</dbReference>
<keyword evidence="3" id="KW-0804">Transcription</keyword>
<dbReference type="Pfam" id="PF00486">
    <property type="entry name" value="Trans_reg_C"/>
    <property type="match status" value="1"/>
</dbReference>
<name>A0A2K9ESQ3_9RHOB</name>
<dbReference type="GO" id="GO:0032993">
    <property type="term" value="C:protein-DNA complex"/>
    <property type="evidence" value="ECO:0007669"/>
    <property type="project" value="TreeGrafter"/>
</dbReference>
<dbReference type="InterPro" id="IPR001789">
    <property type="entry name" value="Sig_transdc_resp-reg_receiver"/>
</dbReference>
<dbReference type="KEGG" id="paro:CUV01_01430"/>
<dbReference type="Proteomes" id="UP000233742">
    <property type="component" value="Chromosome"/>
</dbReference>
<evidence type="ECO:0000259" key="6">
    <source>
        <dbReference type="PROSITE" id="PS50110"/>
    </source>
</evidence>
<sequence length="223" mass="24718">MRVLIVEDTVDLAEAVIARLSQSGMVCDHADRIDAAEDFHAVQRYDAIVLDINLPDGSGLQFLRNIRAAGERTPVLMLTALASVDDRVKALDLGADDYLGKPFDQRELEARLRALVRRDADQKSDRVELGKLCFFPSDQSATVDGRQLNLTRREAALLGVLLRHQGQYLNKTWLYDSLYGFDDADVGINAIELYIGRLRKKLTGSGAAIATQRGIGYRLGLDD</sequence>
<evidence type="ECO:0000313" key="8">
    <source>
        <dbReference type="EMBL" id="AUH32234.1"/>
    </source>
</evidence>
<accession>A0A2K9ESQ3</accession>
<dbReference type="GO" id="GO:0000976">
    <property type="term" value="F:transcription cis-regulatory region binding"/>
    <property type="evidence" value="ECO:0007669"/>
    <property type="project" value="TreeGrafter"/>
</dbReference>
<keyword evidence="9" id="KW-1185">Reference proteome</keyword>
<keyword evidence="2 5" id="KW-0238">DNA-binding</keyword>
<keyword evidence="4" id="KW-0597">Phosphoprotein</keyword>
<dbReference type="PROSITE" id="PS50110">
    <property type="entry name" value="RESPONSE_REGULATORY"/>
    <property type="match status" value="1"/>
</dbReference>
<dbReference type="SUPFAM" id="SSF52172">
    <property type="entry name" value="CheY-like"/>
    <property type="match status" value="1"/>
</dbReference>
<keyword evidence="1" id="KW-0805">Transcription regulation</keyword>
<dbReference type="PANTHER" id="PTHR48111:SF67">
    <property type="entry name" value="TRANSCRIPTIONAL REGULATORY PROTEIN TCTD"/>
    <property type="match status" value="1"/>
</dbReference>
<evidence type="ECO:0000256" key="1">
    <source>
        <dbReference type="ARBA" id="ARBA00023015"/>
    </source>
</evidence>
<dbReference type="Gene3D" id="6.10.250.690">
    <property type="match status" value="1"/>
</dbReference>
<dbReference type="Pfam" id="PF00072">
    <property type="entry name" value="Response_reg"/>
    <property type="match status" value="1"/>
</dbReference>
<dbReference type="PROSITE" id="PS51755">
    <property type="entry name" value="OMPR_PHOB"/>
    <property type="match status" value="1"/>
</dbReference>
<dbReference type="GO" id="GO:0000156">
    <property type="term" value="F:phosphorelay response regulator activity"/>
    <property type="evidence" value="ECO:0007669"/>
    <property type="project" value="TreeGrafter"/>
</dbReference>
<dbReference type="PANTHER" id="PTHR48111">
    <property type="entry name" value="REGULATOR OF RPOS"/>
    <property type="match status" value="1"/>
</dbReference>
<dbReference type="AlphaFoldDB" id="A0A2K9ESQ3"/>
<feature type="domain" description="OmpR/PhoB-type" evidence="7">
    <location>
        <begin position="124"/>
        <end position="221"/>
    </location>
</feature>
<evidence type="ECO:0000256" key="5">
    <source>
        <dbReference type="PROSITE-ProRule" id="PRU01091"/>
    </source>
</evidence>
<dbReference type="InterPro" id="IPR039420">
    <property type="entry name" value="WalR-like"/>
</dbReference>
<dbReference type="InterPro" id="IPR001867">
    <property type="entry name" value="OmpR/PhoB-type_DNA-bd"/>
</dbReference>
<dbReference type="Gene3D" id="1.10.10.10">
    <property type="entry name" value="Winged helix-like DNA-binding domain superfamily/Winged helix DNA-binding domain"/>
    <property type="match status" value="1"/>
</dbReference>